<evidence type="ECO:0000313" key="3">
    <source>
        <dbReference type="Proteomes" id="UP000827721"/>
    </source>
</evidence>
<dbReference type="Proteomes" id="UP000827721">
    <property type="component" value="Unassembled WGS sequence"/>
</dbReference>
<feature type="compositionally biased region" description="Polar residues" evidence="1">
    <location>
        <begin position="118"/>
        <end position="129"/>
    </location>
</feature>
<evidence type="ECO:0000313" key="2">
    <source>
        <dbReference type="EMBL" id="KAH7575391.1"/>
    </source>
</evidence>
<evidence type="ECO:0000256" key="1">
    <source>
        <dbReference type="SAM" id="MobiDB-lite"/>
    </source>
</evidence>
<comment type="caution">
    <text evidence="2">The sequence shown here is derived from an EMBL/GenBank/DDBJ whole genome shotgun (WGS) entry which is preliminary data.</text>
</comment>
<accession>A0ABQ8IFD7</accession>
<sequence length="156" mass="17237">MMDPLRRATGDCVDKFLRLRVVLDITKPLRRACNSHDCVEVDHYQLTNAARFDYGGWLRENSLRRVRRAGPAATSHVGTKSGGSTKIPSAFLLAGLRQRSTVVRPQSTTVRNLEPGHQLSSDEQGTNRGMQCGSRISVPARQLDSTSDVPVISKHI</sequence>
<gene>
    <name evidence="2" type="ORF">JRO89_XS02G0096300</name>
</gene>
<name>A0ABQ8IFD7_9ROSI</name>
<organism evidence="2 3">
    <name type="scientific">Xanthoceras sorbifolium</name>
    <dbReference type="NCBI Taxonomy" id="99658"/>
    <lineage>
        <taxon>Eukaryota</taxon>
        <taxon>Viridiplantae</taxon>
        <taxon>Streptophyta</taxon>
        <taxon>Embryophyta</taxon>
        <taxon>Tracheophyta</taxon>
        <taxon>Spermatophyta</taxon>
        <taxon>Magnoliopsida</taxon>
        <taxon>eudicotyledons</taxon>
        <taxon>Gunneridae</taxon>
        <taxon>Pentapetalae</taxon>
        <taxon>rosids</taxon>
        <taxon>malvids</taxon>
        <taxon>Sapindales</taxon>
        <taxon>Sapindaceae</taxon>
        <taxon>Xanthoceroideae</taxon>
        <taxon>Xanthoceras</taxon>
    </lineage>
</organism>
<proteinExistence type="predicted"/>
<reference evidence="2 3" key="1">
    <citation type="submission" date="2021-02" db="EMBL/GenBank/DDBJ databases">
        <title>Plant Genome Project.</title>
        <authorList>
            <person name="Zhang R.-G."/>
        </authorList>
    </citation>
    <scope>NUCLEOTIDE SEQUENCE [LARGE SCALE GENOMIC DNA]</scope>
    <source>
        <tissue evidence="2">Leaves</tissue>
    </source>
</reference>
<keyword evidence="3" id="KW-1185">Reference proteome</keyword>
<dbReference type="EMBL" id="JAFEMO010000002">
    <property type="protein sequence ID" value="KAH7575391.1"/>
    <property type="molecule type" value="Genomic_DNA"/>
</dbReference>
<protein>
    <submittedName>
        <fullName evidence="2">Uncharacterized protein</fullName>
    </submittedName>
</protein>
<feature type="region of interest" description="Disordered" evidence="1">
    <location>
        <begin position="108"/>
        <end position="156"/>
    </location>
</feature>